<keyword evidence="6" id="KW-1185">Reference proteome</keyword>
<sequence length="67" mass="7597">MDENFKKKFMEAAGSNPQGSIMDLLLTDVLAKHGVSDNALRNLSPERKNQIKKISDELQLELKRILD</sequence>
<keyword evidence="3" id="KW-0167">Capsid protein</keyword>
<dbReference type="EMBL" id="FOCD01000002">
    <property type="protein sequence ID" value="SEN55442.1"/>
    <property type="molecule type" value="Genomic_DNA"/>
</dbReference>
<reference evidence="5 6" key="2">
    <citation type="submission" date="2017-07" db="EMBL/GenBank/DDBJ databases">
        <title>Isolation and whole genome analysis of endospore-forming bacteria from heroin.</title>
        <authorList>
            <person name="Kalinowski J."/>
            <person name="Ahrens B."/>
            <person name="Al-Dilaimi A."/>
            <person name="Winkler A."/>
            <person name="Wibberg D."/>
            <person name="Schleenbecker U."/>
            <person name="Ruckert C."/>
            <person name="Wolfel R."/>
            <person name="Grass G."/>
        </authorList>
    </citation>
    <scope>NUCLEOTIDE SEQUENCE [LARGE SCALE GENOMIC DNA]</scope>
    <source>
        <strain evidence="2 5">7509</strain>
        <strain evidence="1 6">7517-1</strain>
    </source>
</reference>
<name>A0A1H8HGW6_9BACI</name>
<reference evidence="3 4" key="1">
    <citation type="submission" date="2016-10" db="EMBL/GenBank/DDBJ databases">
        <authorList>
            <person name="Varghese N."/>
            <person name="Submissions S."/>
        </authorList>
    </citation>
    <scope>NUCLEOTIDE SEQUENCE [LARGE SCALE GENOMIC DNA]</scope>
    <source>
        <strain evidence="3 4">DSM 21619</strain>
    </source>
</reference>
<accession>A0A1H8HGW6</accession>
<evidence type="ECO:0000313" key="3">
    <source>
        <dbReference type="EMBL" id="SEN55442.1"/>
    </source>
</evidence>
<proteinExistence type="predicted"/>
<evidence type="ECO:0000313" key="1">
    <source>
        <dbReference type="EMBL" id="PAD99046.1"/>
    </source>
</evidence>
<dbReference type="RefSeq" id="WP_038562919.1">
    <property type="nucleotide sequence ID" value="NZ_CP008876.1"/>
</dbReference>
<evidence type="ECO:0000313" key="2">
    <source>
        <dbReference type="EMBL" id="PAE08259.1"/>
    </source>
</evidence>
<dbReference type="Proteomes" id="UP000199735">
    <property type="component" value="Unassembled WGS sequence"/>
</dbReference>
<evidence type="ECO:0000313" key="5">
    <source>
        <dbReference type="Proteomes" id="UP000216475"/>
    </source>
</evidence>
<organism evidence="2 5">
    <name type="scientific">Terribacillus saccharophilus</name>
    <dbReference type="NCBI Taxonomy" id="361277"/>
    <lineage>
        <taxon>Bacteria</taxon>
        <taxon>Bacillati</taxon>
        <taxon>Bacillota</taxon>
        <taxon>Bacilli</taxon>
        <taxon>Bacillales</taxon>
        <taxon>Bacillaceae</taxon>
        <taxon>Terribacillus</taxon>
    </lineage>
</organism>
<dbReference type="Proteomes" id="UP000216852">
    <property type="component" value="Unassembled WGS sequence"/>
</dbReference>
<dbReference type="EMBL" id="NPBJ01000027">
    <property type="protein sequence ID" value="PAD99046.1"/>
    <property type="molecule type" value="Genomic_DNA"/>
</dbReference>
<dbReference type="Proteomes" id="UP000216475">
    <property type="component" value="Unassembled WGS sequence"/>
</dbReference>
<protein>
    <submittedName>
        <fullName evidence="3">Spore coat protein W</fullName>
    </submittedName>
</protein>
<comment type="caution">
    <text evidence="2">The sequence shown here is derived from an EMBL/GenBank/DDBJ whole genome shotgun (WGS) entry which is preliminary data.</text>
</comment>
<dbReference type="EMBL" id="NPBH01000025">
    <property type="protein sequence ID" value="PAE08259.1"/>
    <property type="molecule type" value="Genomic_DNA"/>
</dbReference>
<keyword evidence="3" id="KW-0946">Virion</keyword>
<gene>
    <name evidence="1" type="ORF">CHH48_14235</name>
    <name evidence="2" type="ORF">CHI12_07150</name>
    <name evidence="3" type="ORF">SAMN04489762_2514</name>
</gene>
<evidence type="ECO:0000313" key="4">
    <source>
        <dbReference type="Proteomes" id="UP000199735"/>
    </source>
</evidence>
<dbReference type="AlphaFoldDB" id="A0A1H8HGW6"/>
<dbReference type="GeneID" id="34219927"/>
<evidence type="ECO:0000313" key="6">
    <source>
        <dbReference type="Proteomes" id="UP000216852"/>
    </source>
</evidence>